<keyword evidence="3" id="KW-1185">Reference proteome</keyword>
<dbReference type="SUPFAM" id="SSF53187">
    <property type="entry name" value="Zn-dependent exopeptidases"/>
    <property type="match status" value="1"/>
</dbReference>
<evidence type="ECO:0000256" key="1">
    <source>
        <dbReference type="SAM" id="MobiDB-lite"/>
    </source>
</evidence>
<feature type="region of interest" description="Disordered" evidence="1">
    <location>
        <begin position="110"/>
        <end position="190"/>
    </location>
</feature>
<dbReference type="EMBL" id="JBHSPA010000003">
    <property type="protein sequence ID" value="MFC5822465.1"/>
    <property type="molecule type" value="Genomic_DNA"/>
</dbReference>
<evidence type="ECO:0000313" key="2">
    <source>
        <dbReference type="EMBL" id="MFC5822465.1"/>
    </source>
</evidence>
<name>A0ABW1CC24_9ACTN</name>
<gene>
    <name evidence="2" type="ORF">ACFPZ3_01225</name>
</gene>
<feature type="compositionally biased region" description="Basic residues" evidence="1">
    <location>
        <begin position="149"/>
        <end position="158"/>
    </location>
</feature>
<protein>
    <submittedName>
        <fullName evidence="2">Uncharacterized protein</fullName>
    </submittedName>
</protein>
<feature type="compositionally biased region" description="Basic residues" evidence="1">
    <location>
        <begin position="123"/>
        <end position="141"/>
    </location>
</feature>
<accession>A0ABW1CC24</accession>
<evidence type="ECO:0000313" key="3">
    <source>
        <dbReference type="Proteomes" id="UP001596058"/>
    </source>
</evidence>
<comment type="caution">
    <text evidence="2">The sequence shown here is derived from an EMBL/GenBank/DDBJ whole genome shotgun (WGS) entry which is preliminary data.</text>
</comment>
<reference evidence="3" key="1">
    <citation type="journal article" date="2019" name="Int. J. Syst. Evol. Microbiol.">
        <title>The Global Catalogue of Microorganisms (GCM) 10K type strain sequencing project: providing services to taxonomists for standard genome sequencing and annotation.</title>
        <authorList>
            <consortium name="The Broad Institute Genomics Platform"/>
            <consortium name="The Broad Institute Genome Sequencing Center for Infectious Disease"/>
            <person name="Wu L."/>
            <person name="Ma J."/>
        </authorList>
    </citation>
    <scope>NUCLEOTIDE SEQUENCE [LARGE SCALE GENOMIC DNA]</scope>
    <source>
        <strain evidence="3">CCUG 53903</strain>
    </source>
</reference>
<organism evidence="2 3">
    <name type="scientific">Nonomuraea insulae</name>
    <dbReference type="NCBI Taxonomy" id="1616787"/>
    <lineage>
        <taxon>Bacteria</taxon>
        <taxon>Bacillati</taxon>
        <taxon>Actinomycetota</taxon>
        <taxon>Actinomycetes</taxon>
        <taxon>Streptosporangiales</taxon>
        <taxon>Streptosporangiaceae</taxon>
        <taxon>Nonomuraea</taxon>
    </lineage>
</organism>
<sequence length="190" mass="20403">MSYSGPGDVTATLQNVDLVLPPGPTPSTSNSGCQAADFAGFTPGNIALIQRGTCDNGTDFDGRSDYGPFIATGVPSGLFTGAEGVKTAEEAALFGGTAGQPYDPCYHQAQHQRQGARAEHRSDRHGRRRLRPLLRPARTRRQGREVRARGRGGQRRRHSGQEQEIVAYSPCGRGRPSSVRLRPPVAFYGA</sequence>
<dbReference type="RefSeq" id="WP_379512018.1">
    <property type="nucleotide sequence ID" value="NZ_JBHSPA010000003.1"/>
</dbReference>
<dbReference type="Gene3D" id="3.40.630.10">
    <property type="entry name" value="Zn peptidases"/>
    <property type="match status" value="1"/>
</dbReference>
<dbReference type="Proteomes" id="UP001596058">
    <property type="component" value="Unassembled WGS sequence"/>
</dbReference>
<proteinExistence type="predicted"/>